<dbReference type="GO" id="GO:0008934">
    <property type="term" value="F:inositol monophosphate 1-phosphatase activity"/>
    <property type="evidence" value="ECO:0007669"/>
    <property type="project" value="TreeGrafter"/>
</dbReference>
<comment type="cofactor">
    <cofactor evidence="2">
        <name>Mg(2+)</name>
        <dbReference type="ChEBI" id="CHEBI:18420"/>
    </cofactor>
</comment>
<dbReference type="PANTHER" id="PTHR20854:SF4">
    <property type="entry name" value="INOSITOL-1-MONOPHOSPHATASE-RELATED"/>
    <property type="match status" value="1"/>
</dbReference>
<dbReference type="EMBL" id="JAGISH010000006">
    <property type="protein sequence ID" value="MBP0483233.1"/>
    <property type="molecule type" value="Genomic_DNA"/>
</dbReference>
<dbReference type="Pfam" id="PF00459">
    <property type="entry name" value="Inositol_P"/>
    <property type="match status" value="1"/>
</dbReference>
<dbReference type="Gene3D" id="3.40.190.80">
    <property type="match status" value="1"/>
</dbReference>
<organism evidence="3 4">
    <name type="scientific">Sagittula salina</name>
    <dbReference type="NCBI Taxonomy" id="2820268"/>
    <lineage>
        <taxon>Bacteria</taxon>
        <taxon>Pseudomonadati</taxon>
        <taxon>Pseudomonadota</taxon>
        <taxon>Alphaproteobacteria</taxon>
        <taxon>Rhodobacterales</taxon>
        <taxon>Roseobacteraceae</taxon>
        <taxon>Sagittula</taxon>
    </lineage>
</organism>
<feature type="binding site" evidence="2">
    <location>
        <position position="105"/>
    </location>
    <ligand>
        <name>Mg(2+)</name>
        <dbReference type="ChEBI" id="CHEBI:18420"/>
        <label>1</label>
        <note>catalytic</note>
    </ligand>
</feature>
<dbReference type="PANTHER" id="PTHR20854">
    <property type="entry name" value="INOSITOL MONOPHOSPHATASE"/>
    <property type="match status" value="1"/>
</dbReference>
<dbReference type="GO" id="GO:0006020">
    <property type="term" value="P:inositol metabolic process"/>
    <property type="evidence" value="ECO:0007669"/>
    <property type="project" value="TreeGrafter"/>
</dbReference>
<protein>
    <submittedName>
        <fullName evidence="3">Inositol monophosphatase</fullName>
    </submittedName>
</protein>
<dbReference type="AlphaFoldDB" id="A0A940MR77"/>
<gene>
    <name evidence="3" type="ORF">J5474_12120</name>
</gene>
<evidence type="ECO:0000313" key="3">
    <source>
        <dbReference type="EMBL" id="MBP0483233.1"/>
    </source>
</evidence>
<feature type="binding site" evidence="2">
    <location>
        <position position="108"/>
    </location>
    <ligand>
        <name>Mg(2+)</name>
        <dbReference type="ChEBI" id="CHEBI:18420"/>
        <label>1</label>
        <note>catalytic</note>
    </ligand>
</feature>
<dbReference type="CDD" id="cd01637">
    <property type="entry name" value="IMPase_like"/>
    <property type="match status" value="1"/>
</dbReference>
<accession>A0A940MR77</accession>
<comment type="similarity">
    <text evidence="1">Belongs to the inositol monophosphatase superfamily.</text>
</comment>
<reference evidence="3" key="1">
    <citation type="submission" date="2021-03" db="EMBL/GenBank/DDBJ databases">
        <title>Sagittula salina sp. nov. strain M10.9X isolated from the marine waste.</title>
        <authorList>
            <person name="Satari L."/>
            <person name="Molina-Menor E."/>
            <person name="Vidal-Verdu A."/>
            <person name="Pascual J."/>
            <person name="Pereto J."/>
            <person name="Porcar M."/>
        </authorList>
    </citation>
    <scope>NUCLEOTIDE SEQUENCE</scope>
    <source>
        <strain evidence="3">M10.9X</strain>
    </source>
</reference>
<dbReference type="SUPFAM" id="SSF56655">
    <property type="entry name" value="Carbohydrate phosphatase"/>
    <property type="match status" value="1"/>
</dbReference>
<evidence type="ECO:0000313" key="4">
    <source>
        <dbReference type="Proteomes" id="UP000675940"/>
    </source>
</evidence>
<dbReference type="Gene3D" id="3.30.540.10">
    <property type="entry name" value="Fructose-1,6-Bisphosphatase, subunit A, domain 1"/>
    <property type="match status" value="1"/>
</dbReference>
<dbReference type="RefSeq" id="WP_209361176.1">
    <property type="nucleotide sequence ID" value="NZ_JAGISH010000006.1"/>
</dbReference>
<name>A0A940MR77_9RHOB</name>
<comment type="caution">
    <text evidence="3">The sequence shown here is derived from an EMBL/GenBank/DDBJ whole genome shotgun (WGS) entry which is preliminary data.</text>
</comment>
<sequence>MTDHLPMPVTAPLTLAQRAQVLNLVRRTARAEILPRFRKLSAHEVTTKTGVHDLVTEADKGAEAMLTRALQAMFPHALIVGEEHASAHPEIVEKIAEAEMCITIDPVDGTWNYAKGLPLFGVMLSILRFGTPVYGLLYDPMVNDFITAAAGHPAELVMPRNLRRPVQTSAGGAVEDLVGFVPLALVPEPKRGEMAATFPRFARVTSLRCACHEARMVASGHADFVLYGKLTPWDQPAGAIAIRQAGGHVAMLDGSDYRADRTQGFLLAAANEETWTRLRDLFGFLIE</sequence>
<dbReference type="Proteomes" id="UP000675940">
    <property type="component" value="Unassembled WGS sequence"/>
</dbReference>
<dbReference type="GO" id="GO:0046872">
    <property type="term" value="F:metal ion binding"/>
    <property type="evidence" value="ECO:0007669"/>
    <property type="project" value="UniProtKB-KW"/>
</dbReference>
<evidence type="ECO:0000256" key="1">
    <source>
        <dbReference type="ARBA" id="ARBA00009759"/>
    </source>
</evidence>
<proteinExistence type="inferred from homology"/>
<keyword evidence="4" id="KW-1185">Reference proteome</keyword>
<feature type="binding site" evidence="2">
    <location>
        <position position="82"/>
    </location>
    <ligand>
        <name>Mg(2+)</name>
        <dbReference type="ChEBI" id="CHEBI:18420"/>
        <label>1</label>
        <note>catalytic</note>
    </ligand>
</feature>
<dbReference type="InterPro" id="IPR000760">
    <property type="entry name" value="Inositol_monophosphatase-like"/>
</dbReference>
<dbReference type="PRINTS" id="PR00377">
    <property type="entry name" value="IMPHPHTASES"/>
</dbReference>
<keyword evidence="2" id="KW-0479">Metal-binding</keyword>
<dbReference type="GO" id="GO:0007165">
    <property type="term" value="P:signal transduction"/>
    <property type="evidence" value="ECO:0007669"/>
    <property type="project" value="TreeGrafter"/>
</dbReference>
<keyword evidence="2" id="KW-0460">Magnesium</keyword>
<evidence type="ECO:0000256" key="2">
    <source>
        <dbReference type="PIRSR" id="PIRSR600760-2"/>
    </source>
</evidence>
<feature type="binding site" evidence="2">
    <location>
        <position position="234"/>
    </location>
    <ligand>
        <name>Mg(2+)</name>
        <dbReference type="ChEBI" id="CHEBI:18420"/>
        <label>1</label>
        <note>catalytic</note>
    </ligand>
</feature>